<dbReference type="Proteomes" id="UP001054837">
    <property type="component" value="Unassembled WGS sequence"/>
</dbReference>
<evidence type="ECO:0000313" key="1">
    <source>
        <dbReference type="EMBL" id="GIY52393.1"/>
    </source>
</evidence>
<dbReference type="EMBL" id="BPLQ01010668">
    <property type="protein sequence ID" value="GIY52393.1"/>
    <property type="molecule type" value="Genomic_DNA"/>
</dbReference>
<organism evidence="1 2">
    <name type="scientific">Caerostris darwini</name>
    <dbReference type="NCBI Taxonomy" id="1538125"/>
    <lineage>
        <taxon>Eukaryota</taxon>
        <taxon>Metazoa</taxon>
        <taxon>Ecdysozoa</taxon>
        <taxon>Arthropoda</taxon>
        <taxon>Chelicerata</taxon>
        <taxon>Arachnida</taxon>
        <taxon>Araneae</taxon>
        <taxon>Araneomorphae</taxon>
        <taxon>Entelegynae</taxon>
        <taxon>Araneoidea</taxon>
        <taxon>Araneidae</taxon>
        <taxon>Caerostris</taxon>
    </lineage>
</organism>
<reference evidence="1 2" key="1">
    <citation type="submission" date="2021-06" db="EMBL/GenBank/DDBJ databases">
        <title>Caerostris darwini draft genome.</title>
        <authorList>
            <person name="Kono N."/>
            <person name="Arakawa K."/>
        </authorList>
    </citation>
    <scope>NUCLEOTIDE SEQUENCE [LARGE SCALE GENOMIC DNA]</scope>
</reference>
<sequence>MSITKTRYIRKKKRLLTRFEKQLAQSTNTSLDATPRSNLHFEIVCSLAVMDFYTLFRVPMEFKGLKTCTPRRFLQNSSCGRVLISQTSTHWDREEGFLGELADSEIRMEFISAAKFTWSEIQRRPAQQIY</sequence>
<evidence type="ECO:0000313" key="2">
    <source>
        <dbReference type="Proteomes" id="UP001054837"/>
    </source>
</evidence>
<comment type="caution">
    <text evidence="1">The sequence shown here is derived from an EMBL/GenBank/DDBJ whole genome shotgun (WGS) entry which is preliminary data.</text>
</comment>
<proteinExistence type="predicted"/>
<accession>A0AAV4U3T0</accession>
<keyword evidence="2" id="KW-1185">Reference proteome</keyword>
<gene>
    <name evidence="1" type="ORF">CDAR_575541</name>
</gene>
<name>A0AAV4U3T0_9ARAC</name>
<protein>
    <submittedName>
        <fullName evidence="1">Uncharacterized protein</fullName>
    </submittedName>
</protein>
<dbReference type="AlphaFoldDB" id="A0AAV4U3T0"/>